<dbReference type="Gene3D" id="3.40.190.290">
    <property type="match status" value="1"/>
</dbReference>
<keyword evidence="3" id="KW-0238">DNA-binding</keyword>
<dbReference type="GO" id="GO:0003700">
    <property type="term" value="F:DNA-binding transcription factor activity"/>
    <property type="evidence" value="ECO:0007669"/>
    <property type="project" value="InterPro"/>
</dbReference>
<dbReference type="GO" id="GO:0003677">
    <property type="term" value="F:DNA binding"/>
    <property type="evidence" value="ECO:0007669"/>
    <property type="project" value="UniProtKB-KW"/>
</dbReference>
<dbReference type="InterPro" id="IPR005119">
    <property type="entry name" value="LysR_subst-bd"/>
</dbReference>
<gene>
    <name evidence="6" type="primary">pgrR_7</name>
    <name evidence="6" type="ORF">GALL_213650</name>
</gene>
<dbReference type="InterPro" id="IPR058163">
    <property type="entry name" value="LysR-type_TF_proteobact-type"/>
</dbReference>
<keyword evidence="4" id="KW-0804">Transcription</keyword>
<dbReference type="Pfam" id="PF00126">
    <property type="entry name" value="HTH_1"/>
    <property type="match status" value="1"/>
</dbReference>
<comment type="caution">
    <text evidence="6">The sequence shown here is derived from an EMBL/GenBank/DDBJ whole genome shotgun (WGS) entry which is preliminary data.</text>
</comment>
<evidence type="ECO:0000313" key="6">
    <source>
        <dbReference type="EMBL" id="OIQ96662.1"/>
    </source>
</evidence>
<dbReference type="InterPro" id="IPR036390">
    <property type="entry name" value="WH_DNA-bd_sf"/>
</dbReference>
<comment type="similarity">
    <text evidence="1">Belongs to the LysR transcriptional regulatory family.</text>
</comment>
<dbReference type="SUPFAM" id="SSF53850">
    <property type="entry name" value="Periplasmic binding protein-like II"/>
    <property type="match status" value="1"/>
</dbReference>
<evidence type="ECO:0000256" key="2">
    <source>
        <dbReference type="ARBA" id="ARBA00023015"/>
    </source>
</evidence>
<protein>
    <submittedName>
        <fullName evidence="6">HTH-type transcriptional regulator PgrR</fullName>
    </submittedName>
</protein>
<evidence type="ECO:0000259" key="5">
    <source>
        <dbReference type="PROSITE" id="PS50931"/>
    </source>
</evidence>
<dbReference type="PROSITE" id="PS50931">
    <property type="entry name" value="HTH_LYSR"/>
    <property type="match status" value="1"/>
</dbReference>
<organism evidence="6">
    <name type="scientific">mine drainage metagenome</name>
    <dbReference type="NCBI Taxonomy" id="410659"/>
    <lineage>
        <taxon>unclassified sequences</taxon>
        <taxon>metagenomes</taxon>
        <taxon>ecological metagenomes</taxon>
    </lineage>
</organism>
<evidence type="ECO:0000256" key="1">
    <source>
        <dbReference type="ARBA" id="ARBA00009437"/>
    </source>
</evidence>
<accession>A0A1J5RKV1</accession>
<evidence type="ECO:0000256" key="3">
    <source>
        <dbReference type="ARBA" id="ARBA00023125"/>
    </source>
</evidence>
<dbReference type="Gene3D" id="1.10.10.10">
    <property type="entry name" value="Winged helix-like DNA-binding domain superfamily/Winged helix DNA-binding domain"/>
    <property type="match status" value="1"/>
</dbReference>
<reference evidence="6" key="1">
    <citation type="submission" date="2016-10" db="EMBL/GenBank/DDBJ databases">
        <title>Sequence of Gallionella enrichment culture.</title>
        <authorList>
            <person name="Poehlein A."/>
            <person name="Muehling M."/>
            <person name="Daniel R."/>
        </authorList>
    </citation>
    <scope>NUCLEOTIDE SEQUENCE</scope>
</reference>
<dbReference type="EMBL" id="MLJW01000145">
    <property type="protein sequence ID" value="OIQ96662.1"/>
    <property type="molecule type" value="Genomic_DNA"/>
</dbReference>
<dbReference type="PANTHER" id="PTHR30537:SF5">
    <property type="entry name" value="HTH-TYPE TRANSCRIPTIONAL ACTIVATOR TTDR-RELATED"/>
    <property type="match status" value="1"/>
</dbReference>
<dbReference type="InterPro" id="IPR036388">
    <property type="entry name" value="WH-like_DNA-bd_sf"/>
</dbReference>
<dbReference type="PANTHER" id="PTHR30537">
    <property type="entry name" value="HTH-TYPE TRANSCRIPTIONAL REGULATOR"/>
    <property type="match status" value="1"/>
</dbReference>
<dbReference type="SUPFAM" id="SSF46785">
    <property type="entry name" value="Winged helix' DNA-binding domain"/>
    <property type="match status" value="1"/>
</dbReference>
<dbReference type="FunFam" id="1.10.10.10:FF:000001">
    <property type="entry name" value="LysR family transcriptional regulator"/>
    <property type="match status" value="1"/>
</dbReference>
<sequence length="323" mass="34889">MPINEFRAITTFAKAVELGSIRQAALAQGVTPQAASQAIAQLEKFLGVRLLHRTTRSLALTEEGQHFLENAQPALAALDRALGLAREAKDEIAGPLRIVGPKSSFAAVLMPLLDEFCRAYPGIQPDVQLDDGVGNWVLDRADVGFRIGASPDEGVIGRKLFAIQLIVCASPAYLARHGVPATLGDLASHRCSIFRHPATGKVAPWYLSVNGEIEHRQVAPAFSTNDTELELQAVLAGLAIGQVANFSAAQHIRAGRLVPVLLPHLSDHIGLHIYYGSRAAQPKRVRAFLDLAVTRLLDCPDYVLSAKELSAAANGWKRVRRRS</sequence>
<feature type="domain" description="HTH lysR-type" evidence="5">
    <location>
        <begin position="4"/>
        <end position="61"/>
    </location>
</feature>
<keyword evidence="2" id="KW-0805">Transcription regulation</keyword>
<proteinExistence type="inferred from homology"/>
<dbReference type="InterPro" id="IPR000847">
    <property type="entry name" value="LysR_HTH_N"/>
</dbReference>
<evidence type="ECO:0000256" key="4">
    <source>
        <dbReference type="ARBA" id="ARBA00023163"/>
    </source>
</evidence>
<dbReference type="AlphaFoldDB" id="A0A1J5RKV1"/>
<name>A0A1J5RKV1_9ZZZZ</name>
<dbReference type="CDD" id="cd08422">
    <property type="entry name" value="PBP2_CrgA_like"/>
    <property type="match status" value="1"/>
</dbReference>
<dbReference type="Pfam" id="PF03466">
    <property type="entry name" value="LysR_substrate"/>
    <property type="match status" value="1"/>
</dbReference>